<reference evidence="4" key="1">
    <citation type="journal article" date="2020" name="bioRxiv">
        <title>Whole genome comparisons of ergot fungi reveals the divergence and evolution of species within the genus Claviceps are the result of varying mechanisms driving genome evolution and host range expansion.</title>
        <authorList>
            <person name="Wyka S.A."/>
            <person name="Mondo S.J."/>
            <person name="Liu M."/>
            <person name="Dettman J."/>
            <person name="Nalam V."/>
            <person name="Broders K.D."/>
        </authorList>
    </citation>
    <scope>NUCLEOTIDE SEQUENCE</scope>
    <source>
        <strain evidence="4">CCC 602</strain>
    </source>
</reference>
<evidence type="ECO:0000313" key="4">
    <source>
        <dbReference type="EMBL" id="KAG5999449.1"/>
    </source>
</evidence>
<comment type="similarity">
    <text evidence="1">Belongs to the TACO1 family.</text>
</comment>
<dbReference type="OrthoDB" id="2017544at2759"/>
<dbReference type="InterPro" id="IPR017856">
    <property type="entry name" value="Integrase-like_N"/>
</dbReference>
<dbReference type="PANTHER" id="PTHR12532">
    <property type="entry name" value="TRANSLATIONAL ACTIVATOR OF CYTOCHROME C OXIDASE 1"/>
    <property type="match status" value="1"/>
</dbReference>
<accession>A0A9P7N992</accession>
<protein>
    <submittedName>
        <fullName evidence="4">Uncharacterized protein</fullName>
    </submittedName>
</protein>
<dbReference type="Pfam" id="PF01709">
    <property type="entry name" value="Transcrip_reg"/>
    <property type="match status" value="1"/>
</dbReference>
<dbReference type="InterPro" id="IPR049083">
    <property type="entry name" value="TACO1_YebC_N"/>
</dbReference>
<dbReference type="InterPro" id="IPR002876">
    <property type="entry name" value="Transcrip_reg_TACO1-like"/>
</dbReference>
<dbReference type="EMBL" id="SRPW01001705">
    <property type="protein sequence ID" value="KAG5999449.1"/>
    <property type="molecule type" value="Genomic_DNA"/>
</dbReference>
<dbReference type="InterPro" id="IPR029072">
    <property type="entry name" value="YebC-like"/>
</dbReference>
<organism evidence="4 5">
    <name type="scientific">Claviceps pusilla</name>
    <dbReference type="NCBI Taxonomy" id="123648"/>
    <lineage>
        <taxon>Eukaryota</taxon>
        <taxon>Fungi</taxon>
        <taxon>Dikarya</taxon>
        <taxon>Ascomycota</taxon>
        <taxon>Pezizomycotina</taxon>
        <taxon>Sordariomycetes</taxon>
        <taxon>Hypocreomycetidae</taxon>
        <taxon>Hypocreales</taxon>
        <taxon>Clavicipitaceae</taxon>
        <taxon>Claviceps</taxon>
    </lineage>
</organism>
<feature type="domain" description="TACO1/YebC-like second and third" evidence="2">
    <location>
        <begin position="128"/>
        <end position="287"/>
    </location>
</feature>
<evidence type="ECO:0000313" key="5">
    <source>
        <dbReference type="Proteomes" id="UP000748025"/>
    </source>
</evidence>
<comment type="caution">
    <text evidence="4">The sequence shown here is derived from an EMBL/GenBank/DDBJ whole genome shotgun (WGS) entry which is preliminary data.</text>
</comment>
<evidence type="ECO:0000259" key="2">
    <source>
        <dbReference type="Pfam" id="PF01709"/>
    </source>
</evidence>
<dbReference type="InterPro" id="IPR048300">
    <property type="entry name" value="TACO1_YebC-like_2nd/3rd_dom"/>
</dbReference>
<dbReference type="PANTHER" id="PTHR12532:SF0">
    <property type="entry name" value="TRANSLATIONAL ACTIVATOR OF CYTOCHROME C OXIDASE 1"/>
    <property type="match status" value="1"/>
</dbReference>
<dbReference type="Proteomes" id="UP000748025">
    <property type="component" value="Unassembled WGS sequence"/>
</dbReference>
<dbReference type="InterPro" id="IPR026564">
    <property type="entry name" value="Transcrip_reg_TACO1-like_dom3"/>
</dbReference>
<evidence type="ECO:0000259" key="3">
    <source>
        <dbReference type="Pfam" id="PF20772"/>
    </source>
</evidence>
<dbReference type="AlphaFoldDB" id="A0A9P7N992"/>
<dbReference type="Gene3D" id="3.30.70.980">
    <property type="match status" value="2"/>
</dbReference>
<dbReference type="SUPFAM" id="SSF75625">
    <property type="entry name" value="YebC-like"/>
    <property type="match status" value="1"/>
</dbReference>
<feature type="domain" description="TACO1/YebC-like N-terminal" evidence="3">
    <location>
        <begin position="49"/>
        <end position="119"/>
    </location>
</feature>
<sequence>MTTAMAKFNSPLPSRGLFSKMAGTAMRHPICQQCLRTFVTTRMSLAGHNKWSKTKHIKAVTDKKKMAERLAFTKLIAMYSRMYGEDVKFNPQLANAISAATKASVPKALVEAAIARGQGRSATGGQLETMTLEVLMPPNIALIADIETDNKTRTLQDLKLVVKKAGGVVGSTAFYFSRRGRIVLKSHDGGLTLSDLLEEAIEHEGTEDVEALDEGRFLVWTQPPQAMAVTEALSKRLPLEVEESDIIWAANQDTKVALDSTQSMDSLHALLGGLREYPEVKALFANVQRGSITEEEWELIERHIDE</sequence>
<name>A0A9P7N992_9HYPO</name>
<proteinExistence type="inferred from homology"/>
<gene>
    <name evidence="4" type="ORF">E4U43_002069</name>
</gene>
<dbReference type="Gene3D" id="1.10.10.200">
    <property type="match status" value="1"/>
</dbReference>
<dbReference type="GO" id="GO:0005739">
    <property type="term" value="C:mitochondrion"/>
    <property type="evidence" value="ECO:0007669"/>
    <property type="project" value="TreeGrafter"/>
</dbReference>
<evidence type="ECO:0000256" key="1">
    <source>
        <dbReference type="ARBA" id="ARBA00008724"/>
    </source>
</evidence>
<keyword evidence="5" id="KW-1185">Reference proteome</keyword>
<dbReference type="Pfam" id="PF20772">
    <property type="entry name" value="TACO1_YebC_N"/>
    <property type="match status" value="1"/>
</dbReference>